<dbReference type="PANTHER" id="PTHR21015">
    <property type="entry name" value="UDP-N-ACETYLGLUCOSAMINE--N-ACETYLMURAMYL-(PENTAPEPTIDE) PYROPHOSPHORYL-UNDECAPRENOL N-ACETYLGLUCOSAMINE TRANSFERASE 1"/>
    <property type="match status" value="1"/>
</dbReference>
<keyword evidence="7 10" id="KW-0472">Membrane</keyword>
<dbReference type="AlphaFoldDB" id="A0A6G3ZXA0"/>
<organism evidence="13">
    <name type="scientific">Paenibacillus sp. SYP-B3998</name>
    <dbReference type="NCBI Taxonomy" id="2678564"/>
    <lineage>
        <taxon>Bacteria</taxon>
        <taxon>Bacillati</taxon>
        <taxon>Bacillota</taxon>
        <taxon>Bacilli</taxon>
        <taxon>Bacillales</taxon>
        <taxon>Paenibacillaceae</taxon>
        <taxon>Paenibacillus</taxon>
    </lineage>
</organism>
<dbReference type="EC" id="2.4.1.227" evidence="10"/>
<protein>
    <recommendedName>
        <fullName evidence="10">UDP-N-acetylglucosamine--N-acetylmuramyl-(pentapeptide) pyrophosphoryl-undecaprenol N-acetylglucosamine transferase</fullName>
        <ecNumber evidence="10">2.4.1.227</ecNumber>
    </recommendedName>
    <alternativeName>
        <fullName evidence="10">Undecaprenyl-PP-MurNAc-pentapeptide-UDPGlcNAc GlcNAc transferase</fullName>
    </alternativeName>
</protein>
<evidence type="ECO:0000256" key="6">
    <source>
        <dbReference type="ARBA" id="ARBA00022984"/>
    </source>
</evidence>
<keyword evidence="9 10" id="KW-0961">Cell wall biogenesis/degradation</keyword>
<keyword evidence="3 10" id="KW-0328">Glycosyltransferase</keyword>
<evidence type="ECO:0000313" key="13">
    <source>
        <dbReference type="EMBL" id="NEW06762.1"/>
    </source>
</evidence>
<feature type="domain" description="Glycosyltransferase family 28 N-terminal" evidence="11">
    <location>
        <begin position="5"/>
        <end position="142"/>
    </location>
</feature>
<name>A0A6G3ZXA0_9BACL</name>
<dbReference type="EMBL" id="JAAIKC010000003">
    <property type="protein sequence ID" value="NEW06762.1"/>
    <property type="molecule type" value="Genomic_DNA"/>
</dbReference>
<dbReference type="SUPFAM" id="SSF53756">
    <property type="entry name" value="UDP-Glycosyltransferase/glycogen phosphorylase"/>
    <property type="match status" value="1"/>
</dbReference>
<dbReference type="PANTHER" id="PTHR21015:SF27">
    <property type="entry name" value="UDP-N-ACETYLGLUCOSAMINE--N-ACETYLMURAMYL-(PENTAPEPTIDE) PYROPHOSPHORYL-UNDECAPRENOL N-ACETYLGLUCOSAMINE TRANSFERASE"/>
    <property type="match status" value="1"/>
</dbReference>
<dbReference type="GO" id="GO:0008360">
    <property type="term" value="P:regulation of cell shape"/>
    <property type="evidence" value="ECO:0007669"/>
    <property type="project" value="UniProtKB-KW"/>
</dbReference>
<dbReference type="GO" id="GO:0005886">
    <property type="term" value="C:plasma membrane"/>
    <property type="evidence" value="ECO:0007669"/>
    <property type="project" value="UniProtKB-SubCell"/>
</dbReference>
<evidence type="ECO:0000256" key="1">
    <source>
        <dbReference type="ARBA" id="ARBA00022475"/>
    </source>
</evidence>
<comment type="caution">
    <text evidence="13">The sequence shown here is derived from an EMBL/GenBank/DDBJ whole genome shotgun (WGS) entry which is preliminary data.</text>
</comment>
<keyword evidence="4 10" id="KW-0808">Transferase</keyword>
<dbReference type="RefSeq" id="WP_163946361.1">
    <property type="nucleotide sequence ID" value="NZ_JAAIKC010000003.1"/>
</dbReference>
<dbReference type="GO" id="GO:0071555">
    <property type="term" value="P:cell wall organization"/>
    <property type="evidence" value="ECO:0007669"/>
    <property type="project" value="UniProtKB-KW"/>
</dbReference>
<feature type="domain" description="Glycosyl transferase family 28 C-terminal" evidence="12">
    <location>
        <begin position="189"/>
        <end position="337"/>
    </location>
</feature>
<evidence type="ECO:0000259" key="12">
    <source>
        <dbReference type="Pfam" id="PF04101"/>
    </source>
</evidence>
<reference evidence="13" key="1">
    <citation type="submission" date="2020-02" db="EMBL/GenBank/DDBJ databases">
        <authorList>
            <person name="Shen X.-R."/>
            <person name="Zhang Y.-X."/>
        </authorList>
    </citation>
    <scope>NUCLEOTIDE SEQUENCE</scope>
    <source>
        <strain evidence="13">SYP-B3998</strain>
    </source>
</reference>
<dbReference type="CDD" id="cd03785">
    <property type="entry name" value="GT28_MurG"/>
    <property type="match status" value="1"/>
</dbReference>
<comment type="caution">
    <text evidence="10">Lacks conserved residue(s) required for the propagation of feature annotation.</text>
</comment>
<keyword evidence="1 10" id="KW-1003">Cell membrane</keyword>
<evidence type="ECO:0000256" key="2">
    <source>
        <dbReference type="ARBA" id="ARBA00022618"/>
    </source>
</evidence>
<feature type="binding site" evidence="10">
    <location>
        <position position="290"/>
    </location>
    <ligand>
        <name>UDP-N-acetyl-alpha-D-glucosamine</name>
        <dbReference type="ChEBI" id="CHEBI:57705"/>
    </ligand>
</feature>
<dbReference type="Pfam" id="PF03033">
    <property type="entry name" value="Glyco_transf_28"/>
    <property type="match status" value="1"/>
</dbReference>
<comment type="similarity">
    <text evidence="10">Belongs to the glycosyltransferase 28 family. MurG subfamily.</text>
</comment>
<evidence type="ECO:0000256" key="3">
    <source>
        <dbReference type="ARBA" id="ARBA00022676"/>
    </source>
</evidence>
<feature type="binding site" evidence="10">
    <location>
        <position position="166"/>
    </location>
    <ligand>
        <name>UDP-N-acetyl-alpha-D-glucosamine</name>
        <dbReference type="ChEBI" id="CHEBI:57705"/>
    </ligand>
</feature>
<dbReference type="GO" id="GO:0005975">
    <property type="term" value="P:carbohydrate metabolic process"/>
    <property type="evidence" value="ECO:0007669"/>
    <property type="project" value="InterPro"/>
</dbReference>
<sequence>MNKTIVFTGGGSAGHVSANLALIAKCVEEKWDIHYMGSKYGIERKLVSEIEQVTYHTVSTGKLRRYFSWDNLKDVFKVVKGVFQAYRLIKKLRPAVVFSKGGFVSVPVVLGARLCKVPVIIYEPDLNMGLANKIAFPFASKVCAAFQDTVKKHSSPKTIHVGPIIRQTLKEGHADRGKKACNFIDDQPVLLIMGGSQGAQTINEIVKRVRHDLGQRYQIIHICGKGKMDETAWMPGYASFEYVGKELPDFLAMADIVVSRAGSNSIMELLVLQKPMILIPHANGASRNGQLANAQYFQNEGYAEQLLEQQMTPESFCETIDKVYKNRQVYSENMEKHQEGGGAERTMALIREAIGVESQMRNMDRLGMK</sequence>
<evidence type="ECO:0000256" key="5">
    <source>
        <dbReference type="ARBA" id="ARBA00022960"/>
    </source>
</evidence>
<evidence type="ECO:0000256" key="9">
    <source>
        <dbReference type="ARBA" id="ARBA00023316"/>
    </source>
</evidence>
<keyword evidence="8 10" id="KW-0131">Cell cycle</keyword>
<dbReference type="InterPro" id="IPR006009">
    <property type="entry name" value="GlcNAc_MurG"/>
</dbReference>
<dbReference type="UniPathway" id="UPA00219"/>
<gene>
    <name evidence="10" type="primary">murG</name>
    <name evidence="13" type="ORF">GK047_12135</name>
</gene>
<keyword evidence="2 10" id="KW-0132">Cell division</keyword>
<feature type="binding site" evidence="10">
    <location>
        <begin position="12"/>
        <end position="14"/>
    </location>
    <ligand>
        <name>UDP-N-acetyl-alpha-D-glucosamine</name>
        <dbReference type="ChEBI" id="CHEBI:57705"/>
    </ligand>
</feature>
<dbReference type="InterPro" id="IPR004276">
    <property type="entry name" value="GlycoTrans_28_N"/>
</dbReference>
<feature type="binding site" evidence="10">
    <location>
        <position position="196"/>
    </location>
    <ligand>
        <name>UDP-N-acetyl-alpha-D-glucosamine</name>
        <dbReference type="ChEBI" id="CHEBI:57705"/>
    </ligand>
</feature>
<evidence type="ECO:0000259" key="11">
    <source>
        <dbReference type="Pfam" id="PF03033"/>
    </source>
</evidence>
<dbReference type="GO" id="GO:0051301">
    <property type="term" value="P:cell division"/>
    <property type="evidence" value="ECO:0007669"/>
    <property type="project" value="UniProtKB-KW"/>
</dbReference>
<dbReference type="GO" id="GO:0050511">
    <property type="term" value="F:undecaprenyldiphospho-muramoylpentapeptide beta-N-acetylglucosaminyltransferase activity"/>
    <property type="evidence" value="ECO:0007669"/>
    <property type="project" value="UniProtKB-UniRule"/>
</dbReference>
<proteinExistence type="inferred from homology"/>
<keyword evidence="6 10" id="KW-0573">Peptidoglycan synthesis</keyword>
<evidence type="ECO:0000256" key="10">
    <source>
        <dbReference type="HAMAP-Rule" id="MF_00033"/>
    </source>
</evidence>
<dbReference type="NCBIfam" id="NF009102">
    <property type="entry name" value="PRK12446.1"/>
    <property type="match status" value="1"/>
</dbReference>
<comment type="subcellular location">
    <subcellularLocation>
        <location evidence="10">Cell membrane</location>
        <topology evidence="10">Peripheral membrane protein</topology>
        <orientation evidence="10">Cytoplasmic side</orientation>
    </subcellularLocation>
</comment>
<accession>A0A6G3ZXA0</accession>
<dbReference type="Gene3D" id="3.40.50.2000">
    <property type="entry name" value="Glycogen Phosphorylase B"/>
    <property type="match status" value="2"/>
</dbReference>
<dbReference type="GO" id="GO:0009252">
    <property type="term" value="P:peptidoglycan biosynthetic process"/>
    <property type="evidence" value="ECO:0007669"/>
    <property type="project" value="UniProtKB-UniRule"/>
</dbReference>
<keyword evidence="5 10" id="KW-0133">Cell shape</keyword>
<dbReference type="InterPro" id="IPR007235">
    <property type="entry name" value="Glyco_trans_28_C"/>
</dbReference>
<evidence type="ECO:0000256" key="7">
    <source>
        <dbReference type="ARBA" id="ARBA00023136"/>
    </source>
</evidence>
<dbReference type="HAMAP" id="MF_00033">
    <property type="entry name" value="MurG"/>
    <property type="match status" value="1"/>
</dbReference>
<evidence type="ECO:0000256" key="8">
    <source>
        <dbReference type="ARBA" id="ARBA00023306"/>
    </source>
</evidence>
<evidence type="ECO:0000256" key="4">
    <source>
        <dbReference type="ARBA" id="ARBA00022679"/>
    </source>
</evidence>
<dbReference type="Pfam" id="PF04101">
    <property type="entry name" value="Glyco_tran_28_C"/>
    <property type="match status" value="1"/>
</dbReference>
<comment type="function">
    <text evidence="10">Cell wall formation. Catalyzes the transfer of a GlcNAc subunit on undecaprenyl-pyrophosphoryl-MurNAc-pentapeptide (lipid intermediate I) to form undecaprenyl-pyrophosphoryl-MurNAc-(pentapeptide)GlcNAc (lipid intermediate II).</text>
</comment>
<comment type="catalytic activity">
    <reaction evidence="10">
        <text>di-trans,octa-cis-undecaprenyl diphospho-N-acetyl-alpha-D-muramoyl-L-alanyl-D-glutamyl-meso-2,6-diaminopimeloyl-D-alanyl-D-alanine + UDP-N-acetyl-alpha-D-glucosamine = di-trans,octa-cis-undecaprenyl diphospho-[N-acetyl-alpha-D-glucosaminyl-(1-&gt;4)]-N-acetyl-alpha-D-muramoyl-L-alanyl-D-glutamyl-meso-2,6-diaminopimeloyl-D-alanyl-D-alanine + UDP + H(+)</text>
        <dbReference type="Rhea" id="RHEA:31227"/>
        <dbReference type="ChEBI" id="CHEBI:15378"/>
        <dbReference type="ChEBI" id="CHEBI:57705"/>
        <dbReference type="ChEBI" id="CHEBI:58223"/>
        <dbReference type="ChEBI" id="CHEBI:61387"/>
        <dbReference type="ChEBI" id="CHEBI:61388"/>
        <dbReference type="EC" id="2.4.1.227"/>
    </reaction>
</comment>
<comment type="pathway">
    <text evidence="10">Cell wall biogenesis; peptidoglycan biosynthesis.</text>
</comment>